<evidence type="ECO:0000313" key="3">
    <source>
        <dbReference type="Proteomes" id="UP000039021"/>
    </source>
</evidence>
<sequence>MKMPLSAILRRACPGETKVPTVSPPPSGITECTTVSG</sequence>
<proteinExistence type="predicted"/>
<reference evidence="3" key="1">
    <citation type="submission" date="2015-03" db="EMBL/GenBank/DDBJ databases">
        <authorList>
            <consortium name="Pathogen Informatics"/>
        </authorList>
    </citation>
    <scope>NUCLEOTIDE SEQUENCE [LARGE SCALE GENOMIC DNA]</scope>
    <source>
        <strain evidence="3">N09902308</strain>
    </source>
</reference>
<accession>A0A916LDK5</accession>
<dbReference type="EMBL" id="CSBK01001972">
    <property type="protein sequence ID" value="COZ35900.1"/>
    <property type="molecule type" value="Genomic_DNA"/>
</dbReference>
<comment type="caution">
    <text evidence="2">The sequence shown here is derived from an EMBL/GenBank/DDBJ whole genome shotgun (WGS) entry which is preliminary data.</text>
</comment>
<evidence type="ECO:0000256" key="1">
    <source>
        <dbReference type="SAM" id="MobiDB-lite"/>
    </source>
</evidence>
<evidence type="ECO:0000313" key="2">
    <source>
        <dbReference type="EMBL" id="COZ35900.1"/>
    </source>
</evidence>
<name>A0A916LDK5_MYCTX</name>
<dbReference type="Proteomes" id="UP000039021">
    <property type="component" value="Unassembled WGS sequence"/>
</dbReference>
<dbReference type="AlphaFoldDB" id="A0A916LDK5"/>
<organism evidence="2 3">
    <name type="scientific">Mycobacterium tuberculosis</name>
    <dbReference type="NCBI Taxonomy" id="1773"/>
    <lineage>
        <taxon>Bacteria</taxon>
        <taxon>Bacillati</taxon>
        <taxon>Actinomycetota</taxon>
        <taxon>Actinomycetes</taxon>
        <taxon>Mycobacteriales</taxon>
        <taxon>Mycobacteriaceae</taxon>
        <taxon>Mycobacterium</taxon>
        <taxon>Mycobacterium tuberculosis complex</taxon>
    </lineage>
</organism>
<gene>
    <name evidence="2" type="ORF">ERS007739_03663</name>
</gene>
<feature type="region of interest" description="Disordered" evidence="1">
    <location>
        <begin position="16"/>
        <end position="37"/>
    </location>
</feature>
<protein>
    <submittedName>
        <fullName evidence="2">Uncharacterized protein</fullName>
    </submittedName>
</protein>